<dbReference type="SMART" id="SM01281">
    <property type="entry name" value="Med12"/>
    <property type="match status" value="1"/>
</dbReference>
<evidence type="ECO:0000256" key="1">
    <source>
        <dbReference type="ARBA" id="ARBA00004123"/>
    </source>
</evidence>
<organism evidence="10">
    <name type="scientific">Oppiella nova</name>
    <dbReference type="NCBI Taxonomy" id="334625"/>
    <lineage>
        <taxon>Eukaryota</taxon>
        <taxon>Metazoa</taxon>
        <taxon>Ecdysozoa</taxon>
        <taxon>Arthropoda</taxon>
        <taxon>Chelicerata</taxon>
        <taxon>Arachnida</taxon>
        <taxon>Acari</taxon>
        <taxon>Acariformes</taxon>
        <taxon>Sarcoptiformes</taxon>
        <taxon>Oribatida</taxon>
        <taxon>Brachypylina</taxon>
        <taxon>Oppioidea</taxon>
        <taxon>Oppiidae</taxon>
        <taxon>Oppiella</taxon>
    </lineage>
</organism>
<keyword evidence="11" id="KW-1185">Reference proteome</keyword>
<feature type="domain" description="Mediator complex subunit Med12" evidence="9">
    <location>
        <begin position="102"/>
        <end position="163"/>
    </location>
</feature>
<keyword evidence="7" id="KW-0539">Nucleus</keyword>
<feature type="compositionally biased region" description="Low complexity" evidence="8">
    <location>
        <begin position="606"/>
        <end position="634"/>
    </location>
</feature>
<evidence type="ECO:0000256" key="3">
    <source>
        <dbReference type="ARBA" id="ARBA00022491"/>
    </source>
</evidence>
<feature type="compositionally biased region" description="Low complexity" evidence="8">
    <location>
        <begin position="710"/>
        <end position="723"/>
    </location>
</feature>
<dbReference type="EMBL" id="CAJPVJ010005741">
    <property type="protein sequence ID" value="CAG2169792.1"/>
    <property type="molecule type" value="Genomic_DNA"/>
</dbReference>
<evidence type="ECO:0000256" key="4">
    <source>
        <dbReference type="ARBA" id="ARBA00023015"/>
    </source>
</evidence>
<feature type="region of interest" description="Disordered" evidence="8">
    <location>
        <begin position="594"/>
        <end position="636"/>
    </location>
</feature>
<feature type="compositionally biased region" description="Basic residues" evidence="8">
    <location>
        <begin position="2004"/>
        <end position="2017"/>
    </location>
</feature>
<keyword evidence="3" id="KW-0678">Repressor</keyword>
<comment type="subcellular location">
    <subcellularLocation>
        <location evidence="1">Nucleus</location>
    </subcellularLocation>
</comment>
<dbReference type="Pfam" id="PF09497">
    <property type="entry name" value="Med12"/>
    <property type="match status" value="1"/>
</dbReference>
<feature type="compositionally biased region" description="Low complexity" evidence="8">
    <location>
        <begin position="1631"/>
        <end position="1646"/>
    </location>
</feature>
<dbReference type="EMBL" id="OC920566">
    <property type="protein sequence ID" value="CAD7652605.1"/>
    <property type="molecule type" value="Genomic_DNA"/>
</dbReference>
<feature type="compositionally biased region" description="Pro residues" evidence="8">
    <location>
        <begin position="2042"/>
        <end position="2053"/>
    </location>
</feature>
<feature type="region of interest" description="Disordered" evidence="8">
    <location>
        <begin position="1931"/>
        <end position="1950"/>
    </location>
</feature>
<name>A0A7R9M3X4_9ACAR</name>
<feature type="compositionally biased region" description="Pro residues" evidence="8">
    <location>
        <begin position="2067"/>
        <end position="2076"/>
    </location>
</feature>
<feature type="compositionally biased region" description="Polar residues" evidence="8">
    <location>
        <begin position="2184"/>
        <end position="2204"/>
    </location>
</feature>
<evidence type="ECO:0000256" key="2">
    <source>
        <dbReference type="ARBA" id="ARBA00010289"/>
    </source>
</evidence>
<accession>A0A7R9M3X4</accession>
<evidence type="ECO:0000256" key="5">
    <source>
        <dbReference type="ARBA" id="ARBA00023159"/>
    </source>
</evidence>
<dbReference type="GO" id="GO:0003713">
    <property type="term" value="F:transcription coactivator activity"/>
    <property type="evidence" value="ECO:0007669"/>
    <property type="project" value="TreeGrafter"/>
</dbReference>
<feature type="region of interest" description="Disordered" evidence="8">
    <location>
        <begin position="710"/>
        <end position="731"/>
    </location>
</feature>
<feature type="non-terminal residue" evidence="10">
    <location>
        <position position="2217"/>
    </location>
</feature>
<evidence type="ECO:0000259" key="9">
    <source>
        <dbReference type="SMART" id="SM01281"/>
    </source>
</evidence>
<keyword evidence="5" id="KW-0010">Activator</keyword>
<evidence type="ECO:0000313" key="10">
    <source>
        <dbReference type="EMBL" id="CAD7652605.1"/>
    </source>
</evidence>
<dbReference type="InterPro" id="IPR021990">
    <property type="entry name" value="Mediator_Med12_LCEWAV"/>
</dbReference>
<evidence type="ECO:0000313" key="11">
    <source>
        <dbReference type="Proteomes" id="UP000728032"/>
    </source>
</evidence>
<evidence type="ECO:0000256" key="8">
    <source>
        <dbReference type="SAM" id="MobiDB-lite"/>
    </source>
</evidence>
<dbReference type="InterPro" id="IPR019035">
    <property type="entry name" value="Mediator_Med12"/>
</dbReference>
<dbReference type="GO" id="GO:0016592">
    <property type="term" value="C:mediator complex"/>
    <property type="evidence" value="ECO:0007669"/>
    <property type="project" value="InterPro"/>
</dbReference>
<reference evidence="10" key="1">
    <citation type="submission" date="2020-11" db="EMBL/GenBank/DDBJ databases">
        <authorList>
            <person name="Tran Van P."/>
        </authorList>
    </citation>
    <scope>NUCLEOTIDE SEQUENCE</scope>
</reference>
<keyword evidence="6" id="KW-0804">Transcription</keyword>
<feature type="region of interest" description="Disordered" evidence="8">
    <location>
        <begin position="1997"/>
        <end position="2103"/>
    </location>
</feature>
<dbReference type="OrthoDB" id="20828at2759"/>
<evidence type="ECO:0000256" key="7">
    <source>
        <dbReference type="ARBA" id="ARBA00023242"/>
    </source>
</evidence>
<keyword evidence="4" id="KW-0805">Transcription regulation</keyword>
<feature type="region of interest" description="Disordered" evidence="8">
    <location>
        <begin position="2184"/>
        <end position="2217"/>
    </location>
</feature>
<dbReference type="GO" id="GO:0045944">
    <property type="term" value="P:positive regulation of transcription by RNA polymerase II"/>
    <property type="evidence" value="ECO:0007669"/>
    <property type="project" value="TreeGrafter"/>
</dbReference>
<dbReference type="Proteomes" id="UP000728032">
    <property type="component" value="Unassembled WGS sequence"/>
</dbReference>
<feature type="region of interest" description="Disordered" evidence="8">
    <location>
        <begin position="829"/>
        <end position="856"/>
    </location>
</feature>
<comment type="similarity">
    <text evidence="2">Belongs to the Mediator complex subunit 12 family.</text>
</comment>
<evidence type="ECO:0000256" key="6">
    <source>
        <dbReference type="ARBA" id="ARBA00023163"/>
    </source>
</evidence>
<dbReference type="InterPro" id="IPR051647">
    <property type="entry name" value="Mediator_comp_sub12"/>
</dbReference>
<feature type="region of interest" description="Disordered" evidence="8">
    <location>
        <begin position="319"/>
        <end position="350"/>
    </location>
</feature>
<feature type="region of interest" description="Disordered" evidence="8">
    <location>
        <begin position="1629"/>
        <end position="1668"/>
    </location>
</feature>
<sequence>MSAVVVSSWLYEKRPLKRAKLGPPDVYPQDPKQKEDELTAVNVKQGFSNSSLISEEYGSARNANLTANKFGSYFSALLSKKLELNTLPETTRKKHQINTKDNIWLVTSKSKNAVDAWFKDLASNAKTLSQLSRKVPIFNKKEEIFVSLYEFKIPMFKAEWFVKMSAAHHLAISESNNKKSKRQLPDTSVEWTQALCKFLREQYQKMCEYYHGVTATPTNPLTASVTTTGPRIPKQWRYYTQLARHLFDDGLLDKYDFLLWLLELLEKIKSPDDSVIGIVVPLVLQYVDEFTQSEQLSRKLAYQCAKKLSQLTADFSVDQPLEPSADTNSEDSKNTSITSNTSVNGLNSTANTANTSVTNAGTGAQNSSASSQLIACFNELTECSHHRNVILGLSVMIQIITLDCPSALIWLNVGDSKAATTLQGSPLDFLPCEPSNLPMPSRSHNQYLRNELRKAEEEIRQRSKMSEMHWSCDRWEQTPGTTVNKLLNVLDALDRQCFDKLDSNNSIDTLYTKIFTPFNTNATNNIANQTNGNANNGSNGENVGRNASQVMTEDEPIVRLLCEWAVSIKRTGEHRALVVAKLLEKRQTELTADKDIDLNEEMDSEVTPNANTSVTSNNNTNTANNSPTNANNANRSSESLLSTPIFQNLLLNFLDIQAPVYEDKIGLNSSDNKQAFSNLILLFGELIRRDVFSHDLYMCTLISRGQFSNSPNTSLLSHSTSTSKANPMEEPSSLAGFVPNLSTNNDNHNHLGGLVPNGIQKSTSSSSLPMFDPLSNNVNAGQTDQNRWELPSMDIDENLDENLDEDLDKLLQHIKAGQQNMSDQADILLPDSVGSDKEDEPNPGLSSHSTTFPMPEIPVKNATARHLLYTMHFPLPQDETFAHDCNQRHILLYGVGKAKDEAKHAVKKITKEITKLFNRKSSMDISDGGKVKKHAIKEGFNFESAIAKFQALSTFDQHVVTTSCATAAVEMLNGVAIGSANYLPLIESIAFLFDLMEMALNVHGLIEFVIQMLKELVEVDIQLHQKCPILERTYCTSIGLYIVGVLYRYQTCLLVSHEETVAVFEGLWKLVRHVNTPSDCSSAERCILFYLWDLHSSYNYLRTKYHESVGFTTMLSKIKQLSSSQMSMHSESTTNMRLNASVMADYLKNPKLKVDAIHIRNLNDNISDRYSFVCNAIQCISMASDIDKLNEMSVLCAELTASCSHLSSEWLSVLKALCCSSNPKSYYDLLTQVDVSDLSIHDNLAVFTSILIARRCFSLKDFILQVAVPSLLAPSTTDAPEDAEPGARLTCHLLLCLFKTSETPLSSNTMTSFATSSRYSLTSPGPLVLAQTPPNPTQKPHYNIKYPCDRYLLAAAHSTLRIEIVLTVLKAILVLGNSAEKRNAESKSKTDGKGEISISDILGPIGGDEEFGDLGLLPLSGKPGVMEKAGLSEAAKYALRQICGQQWVHDRCLRGFMIDPEILNKLLLDPKLSHKEAQHLLNMICHPKLIAMHSLQEMDSDQKISIAKILQNLDEWSIRVSWLQLQLMYAQSASEVNTWLENVAKATVDYFQNASEEMSKSPSNSLQLSLFSPRSSSRQTFYKQSSRMNDSHNQKDRVWLIAPLISKLPSAVEGKILKVAANVLESGNWMSNTSNQSSQSSSYSSSKNKDRSFQQQKNSSNTNPTNSVTSLLSHQPFLSLVLMCLKAQDDQRESLLNSLYNQISQAINEKLCDDLKAKHAIQEGLQLRLNLMGGMFDMIQRSSSLINDWAVLLIQLISFTIVDPQINYEIFTTVLDMLTVLMHTTLVSDSSEAREETKKHYQNLIKKLKKELNIDRITPGIKIVRLLLPIVKQNCEVITCEPMGSLIDTKGNKIAGFDSIDKKQGLQVAEKQKVSPWDLLEGHKNPSPLSWTWFGAVRIERKPLRGDENHYLLSRHNHSIRKPTSYYLEPPPLPPEDVIEPTPAPPLPPIPNDRIPLTHQMPHQMPPQMMPNTVPNHMMPNMNIDDPIRRDLMMDHVVSPRVPTPKKVKAPRRRRTPKNGGGSTGQQTPPIRMSGNYNDPYGAPPPPQPPLPQPMQQNWYGSNPQQHPQPTPPPQMPSQQQFYPPPQQQMVGPRFTDSRPVGHSKGALKAMLSTRHPTAPQFNMQSNNAPNMTMNQQMMNTSVPQQPVYQGRQPVMSMRAQMRAPTQQMQVSAQQNPMYQMQSQPVPNQPQQMHHMSVQSQNNYGGPPPNMSFQNQM</sequence>
<gene>
    <name evidence="10" type="ORF">ONB1V03_LOCUS9266</name>
</gene>
<dbReference type="PANTHER" id="PTHR46007">
    <property type="entry name" value="MEDIATOR OF RNA POLYMERASE II TRANSCRIPTION SUBUNIT 12"/>
    <property type="match status" value="1"/>
</dbReference>
<feature type="compositionally biased region" description="Polar residues" evidence="8">
    <location>
        <begin position="334"/>
        <end position="343"/>
    </location>
</feature>
<feature type="compositionally biased region" description="Low complexity" evidence="8">
    <location>
        <begin position="1658"/>
        <end position="1668"/>
    </location>
</feature>
<dbReference type="PANTHER" id="PTHR46007:SF11">
    <property type="entry name" value="MEDIATOR OF RNA POLYMERASE II TRANSCRIPTION SUBUNIT 12"/>
    <property type="match status" value="1"/>
</dbReference>
<proteinExistence type="inferred from homology"/>
<protein>
    <recommendedName>
        <fullName evidence="9">Mediator complex subunit Med12 domain-containing protein</fullName>
    </recommendedName>
</protein>
<dbReference type="Pfam" id="PF12145">
    <property type="entry name" value="Med12-LCEWAV"/>
    <property type="match status" value="1"/>
</dbReference>